<dbReference type="InterPro" id="IPR033897">
    <property type="entry name" value="SRF-like_MADS-box"/>
</dbReference>
<evidence type="ECO:0000256" key="2">
    <source>
        <dbReference type="ARBA" id="ARBA00023015"/>
    </source>
</evidence>
<dbReference type="GO" id="GO:0045944">
    <property type="term" value="P:positive regulation of transcription by RNA polymerase II"/>
    <property type="evidence" value="ECO:0007669"/>
    <property type="project" value="InterPro"/>
</dbReference>
<dbReference type="OrthoDB" id="1305062at2759"/>
<dbReference type="Pfam" id="PF00319">
    <property type="entry name" value="SRF-TF"/>
    <property type="match status" value="1"/>
</dbReference>
<keyword evidence="5" id="KW-0539">Nucleus</keyword>
<accession>A0A1U7XMZ2</accession>
<keyword evidence="4" id="KW-0804">Transcription</keyword>
<evidence type="ECO:0000256" key="4">
    <source>
        <dbReference type="ARBA" id="ARBA00023163"/>
    </source>
</evidence>
<reference evidence="9" key="2">
    <citation type="submission" date="2025-08" db="UniProtKB">
        <authorList>
            <consortium name="RefSeq"/>
        </authorList>
    </citation>
    <scope>IDENTIFICATION</scope>
    <source>
        <tissue evidence="9">Leaf</tissue>
    </source>
</reference>
<feature type="domain" description="MADS-box" evidence="7">
    <location>
        <begin position="1"/>
        <end position="51"/>
    </location>
</feature>
<keyword evidence="2" id="KW-0805">Transcription regulation</keyword>
<name>A0A1U7XMZ2_NICSY</name>
<dbReference type="PANTHER" id="PTHR11945">
    <property type="entry name" value="MADS BOX PROTEIN"/>
    <property type="match status" value="1"/>
</dbReference>
<dbReference type="PRINTS" id="PR00404">
    <property type="entry name" value="MADSDOMAIN"/>
</dbReference>
<dbReference type="GO" id="GO:0046983">
    <property type="term" value="F:protein dimerization activity"/>
    <property type="evidence" value="ECO:0007669"/>
    <property type="project" value="InterPro"/>
</dbReference>
<evidence type="ECO:0000256" key="3">
    <source>
        <dbReference type="ARBA" id="ARBA00023125"/>
    </source>
</evidence>
<dbReference type="GO" id="GO:0005634">
    <property type="term" value="C:nucleus"/>
    <property type="evidence" value="ECO:0007669"/>
    <property type="project" value="UniProtKB-SubCell"/>
</dbReference>
<evidence type="ECO:0000256" key="6">
    <source>
        <dbReference type="SAM" id="Coils"/>
    </source>
</evidence>
<evidence type="ECO:0000256" key="5">
    <source>
        <dbReference type="ARBA" id="ARBA00023242"/>
    </source>
</evidence>
<feature type="coiled-coil region" evidence="6">
    <location>
        <begin position="11"/>
        <end position="38"/>
    </location>
</feature>
<dbReference type="CDD" id="cd00266">
    <property type="entry name" value="MADS_SRF_like"/>
    <property type="match status" value="1"/>
</dbReference>
<dbReference type="GO" id="GO:0000978">
    <property type="term" value="F:RNA polymerase II cis-regulatory region sequence-specific DNA binding"/>
    <property type="evidence" value="ECO:0007669"/>
    <property type="project" value="TreeGrafter"/>
</dbReference>
<organism evidence="8 9">
    <name type="scientific">Nicotiana sylvestris</name>
    <name type="common">Wood tobacco</name>
    <name type="synonym">South American tobacco</name>
    <dbReference type="NCBI Taxonomy" id="4096"/>
    <lineage>
        <taxon>Eukaryota</taxon>
        <taxon>Viridiplantae</taxon>
        <taxon>Streptophyta</taxon>
        <taxon>Embryophyta</taxon>
        <taxon>Tracheophyta</taxon>
        <taxon>Spermatophyta</taxon>
        <taxon>Magnoliopsida</taxon>
        <taxon>eudicotyledons</taxon>
        <taxon>Gunneridae</taxon>
        <taxon>Pentapetalae</taxon>
        <taxon>asterids</taxon>
        <taxon>lamiids</taxon>
        <taxon>Solanales</taxon>
        <taxon>Solanaceae</taxon>
        <taxon>Nicotianoideae</taxon>
        <taxon>Nicotianeae</taxon>
        <taxon>Nicotiana</taxon>
    </lineage>
</organism>
<dbReference type="Gene3D" id="3.40.1810.10">
    <property type="entry name" value="Transcription factor, MADS-box"/>
    <property type="match status" value="1"/>
</dbReference>
<evidence type="ECO:0000313" key="9">
    <source>
        <dbReference type="RefSeq" id="XP_009788319.1"/>
    </source>
</evidence>
<evidence type="ECO:0000313" key="8">
    <source>
        <dbReference type="Proteomes" id="UP000189701"/>
    </source>
</evidence>
<dbReference type="SMART" id="SM00432">
    <property type="entry name" value="MADS"/>
    <property type="match status" value="1"/>
</dbReference>
<keyword evidence="8" id="KW-1185">Reference proteome</keyword>
<evidence type="ECO:0000259" key="7">
    <source>
        <dbReference type="PROSITE" id="PS50066"/>
    </source>
</evidence>
<evidence type="ECO:0000256" key="1">
    <source>
        <dbReference type="ARBA" id="ARBA00004123"/>
    </source>
</evidence>
<dbReference type="eggNOG" id="KOG0014">
    <property type="taxonomic scope" value="Eukaryota"/>
</dbReference>
<gene>
    <name evidence="9" type="primary">LOC104236138</name>
</gene>
<dbReference type="GO" id="GO:0000981">
    <property type="term" value="F:DNA-binding transcription factor activity, RNA polymerase II-specific"/>
    <property type="evidence" value="ECO:0007669"/>
    <property type="project" value="InterPro"/>
</dbReference>
<dbReference type="GeneID" id="104236138"/>
<dbReference type="AlphaFoldDB" id="A0A1U7XMZ2"/>
<dbReference type="RefSeq" id="XP_009788319.1">
    <property type="nucleotide sequence ID" value="XM_009790017.1"/>
</dbReference>
<protein>
    <submittedName>
        <fullName evidence="9">Agamous-like MADS-box protein AGL80</fullName>
    </submittedName>
</protein>
<dbReference type="KEGG" id="nsy:104236138"/>
<reference evidence="8" key="1">
    <citation type="journal article" date="2013" name="Genome Biol.">
        <title>Reference genomes and transcriptomes of Nicotiana sylvestris and Nicotiana tomentosiformis.</title>
        <authorList>
            <person name="Sierro N."/>
            <person name="Battey J.N."/>
            <person name="Ouadi S."/>
            <person name="Bovet L."/>
            <person name="Goepfert S."/>
            <person name="Bakaher N."/>
            <person name="Peitsch M.C."/>
            <person name="Ivanov N.V."/>
        </authorList>
    </citation>
    <scope>NUCLEOTIDE SEQUENCE [LARGE SCALE GENOMIC DNA]</scope>
</reference>
<proteinExistence type="predicted"/>
<dbReference type="InterPro" id="IPR036879">
    <property type="entry name" value="TF_MADSbox_sf"/>
</dbReference>
<comment type="subcellular location">
    <subcellularLocation>
        <location evidence="1">Nucleus</location>
    </subcellularLocation>
</comment>
<dbReference type="SUPFAM" id="SSF55455">
    <property type="entry name" value="SRF-like"/>
    <property type="match status" value="1"/>
</dbReference>
<dbReference type="STRING" id="4096.A0A1U7XMZ2"/>
<sequence>MGRRKIGMELIKNERSRNSTYQKRKKGLEKKANELSTLCQVKLCMIIYGPKDSEPTIWPDKDTIQSLIDSYRARSDDDQRLRTHDLSFYFRDLTRKVEIESSKLRKKNFEAKYPTWDQLYDNLSSDQLKQLSALLGAKIEFMKQRLEFLKGTQTISLDDMHAMSFLGKQITQPNTQCVMQSLVRKSSLQLEIIEQQQQQQFVPPINFTETEIMQFGQHQMIRRDNHQSSGIPHCTATGYEPHLAMLNTSGNIIENQQVCHRDLARDNNMMLSNVDQQPQPLCYFVPMVTPNNYFHQYHPMLPNAAASYQMHASQREEYYEMGDFQLPNMK</sequence>
<keyword evidence="6" id="KW-0175">Coiled coil</keyword>
<dbReference type="PANTHER" id="PTHR11945:SF841">
    <property type="entry name" value="AGAMOUS-LIKE MADS-BOX PROTEIN AGL80"/>
    <property type="match status" value="1"/>
</dbReference>
<dbReference type="PROSITE" id="PS50066">
    <property type="entry name" value="MADS_BOX_2"/>
    <property type="match status" value="1"/>
</dbReference>
<dbReference type="InterPro" id="IPR002100">
    <property type="entry name" value="TF_MADSbox"/>
</dbReference>
<dbReference type="Proteomes" id="UP000189701">
    <property type="component" value="Unplaced"/>
</dbReference>
<keyword evidence="3" id="KW-0238">DNA-binding</keyword>